<dbReference type="PANTHER" id="PTHR43304:SF1">
    <property type="entry name" value="PAC DOMAIN-CONTAINING PROTEIN"/>
    <property type="match status" value="1"/>
</dbReference>
<dbReference type="EC" id="2.7.13.3" evidence="2"/>
<dbReference type="PRINTS" id="PR00344">
    <property type="entry name" value="BCTRLSENSOR"/>
</dbReference>
<dbReference type="EMBL" id="JAFMYW010000016">
    <property type="protein sequence ID" value="MBO0952941.1"/>
    <property type="molecule type" value="Genomic_DNA"/>
</dbReference>
<dbReference type="SMART" id="SM00388">
    <property type="entry name" value="HisKA"/>
    <property type="match status" value="1"/>
</dbReference>
<dbReference type="InterPro" id="IPR013656">
    <property type="entry name" value="PAS_4"/>
</dbReference>
<comment type="caution">
    <text evidence="7">The sequence shown here is derived from an EMBL/GenBank/DDBJ whole genome shotgun (WGS) entry which is preliminary data.</text>
</comment>
<dbReference type="InterPro" id="IPR036890">
    <property type="entry name" value="HATPase_C_sf"/>
</dbReference>
<dbReference type="InterPro" id="IPR052162">
    <property type="entry name" value="Sensor_kinase/Photoreceptor"/>
</dbReference>
<keyword evidence="8" id="KW-1185">Reference proteome</keyword>
<evidence type="ECO:0000256" key="5">
    <source>
        <dbReference type="ARBA" id="ARBA00022777"/>
    </source>
</evidence>
<gene>
    <name evidence="7" type="ORF">J2I46_30490</name>
</gene>
<dbReference type="Gene3D" id="1.10.287.130">
    <property type="match status" value="1"/>
</dbReference>
<feature type="domain" description="Histidine kinase" evidence="6">
    <location>
        <begin position="349"/>
        <end position="576"/>
    </location>
</feature>
<dbReference type="SUPFAM" id="SSF55785">
    <property type="entry name" value="PYP-like sensor domain (PAS domain)"/>
    <property type="match status" value="2"/>
</dbReference>
<dbReference type="Gene3D" id="3.30.565.10">
    <property type="entry name" value="Histidine kinase-like ATPase, C-terminal domain"/>
    <property type="match status" value="1"/>
</dbReference>
<evidence type="ECO:0000259" key="6">
    <source>
        <dbReference type="PROSITE" id="PS50109"/>
    </source>
</evidence>
<dbReference type="InterPro" id="IPR003594">
    <property type="entry name" value="HATPase_dom"/>
</dbReference>
<dbReference type="Pfam" id="PF08448">
    <property type="entry name" value="PAS_4"/>
    <property type="match status" value="2"/>
</dbReference>
<dbReference type="SUPFAM" id="SSF55874">
    <property type="entry name" value="ATPase domain of HSP90 chaperone/DNA topoisomerase II/histidine kinase"/>
    <property type="match status" value="1"/>
</dbReference>
<dbReference type="Pfam" id="PF00512">
    <property type="entry name" value="HisKA"/>
    <property type="match status" value="1"/>
</dbReference>
<protein>
    <recommendedName>
        <fullName evidence="2">histidine kinase</fullName>
        <ecNumber evidence="2">2.7.13.3</ecNumber>
    </recommendedName>
</protein>
<dbReference type="SMART" id="SM00387">
    <property type="entry name" value="HATPase_c"/>
    <property type="match status" value="1"/>
</dbReference>
<dbReference type="Gene3D" id="3.30.450.20">
    <property type="entry name" value="PAS domain"/>
    <property type="match status" value="2"/>
</dbReference>
<evidence type="ECO:0000313" key="8">
    <source>
        <dbReference type="Proteomes" id="UP000664628"/>
    </source>
</evidence>
<evidence type="ECO:0000256" key="3">
    <source>
        <dbReference type="ARBA" id="ARBA00022553"/>
    </source>
</evidence>
<accession>A0ABS3JSF8</accession>
<keyword evidence="3" id="KW-0597">Phosphoprotein</keyword>
<reference evidence="7 8" key="1">
    <citation type="submission" date="2021-03" db="EMBL/GenBank/DDBJ databases">
        <title>Fibrella sp. HMF5405 genome sequencing and assembly.</title>
        <authorList>
            <person name="Kang H."/>
            <person name="Kim H."/>
            <person name="Bae S."/>
            <person name="Joh K."/>
        </authorList>
    </citation>
    <scope>NUCLEOTIDE SEQUENCE [LARGE SCALE GENOMIC DNA]</scope>
    <source>
        <strain evidence="7 8">HMF5405</strain>
    </source>
</reference>
<dbReference type="PANTHER" id="PTHR43304">
    <property type="entry name" value="PHYTOCHROME-LIKE PROTEIN CPH1"/>
    <property type="match status" value="1"/>
</dbReference>
<evidence type="ECO:0000313" key="7">
    <source>
        <dbReference type="EMBL" id="MBO0952941.1"/>
    </source>
</evidence>
<dbReference type="CDD" id="cd00082">
    <property type="entry name" value="HisKA"/>
    <property type="match status" value="1"/>
</dbReference>
<dbReference type="InterPro" id="IPR004358">
    <property type="entry name" value="Sig_transdc_His_kin-like_C"/>
</dbReference>
<dbReference type="SUPFAM" id="SSF47384">
    <property type="entry name" value="Homodimeric domain of signal transducing histidine kinase"/>
    <property type="match status" value="1"/>
</dbReference>
<dbReference type="InterPro" id="IPR005467">
    <property type="entry name" value="His_kinase_dom"/>
</dbReference>
<keyword evidence="4" id="KW-0808">Transferase</keyword>
<proteinExistence type="predicted"/>
<dbReference type="InterPro" id="IPR035965">
    <property type="entry name" value="PAS-like_dom_sf"/>
</dbReference>
<dbReference type="SMART" id="SM00091">
    <property type="entry name" value="PAS"/>
    <property type="match status" value="1"/>
</dbReference>
<dbReference type="InterPro" id="IPR036097">
    <property type="entry name" value="HisK_dim/P_sf"/>
</dbReference>
<name>A0ABS3JSF8_9BACT</name>
<dbReference type="Pfam" id="PF02518">
    <property type="entry name" value="HATPase_c"/>
    <property type="match status" value="1"/>
</dbReference>
<comment type="catalytic activity">
    <reaction evidence="1">
        <text>ATP + protein L-histidine = ADP + protein N-phospho-L-histidine.</text>
        <dbReference type="EC" id="2.7.13.3"/>
    </reaction>
</comment>
<evidence type="ECO:0000256" key="4">
    <source>
        <dbReference type="ARBA" id="ARBA00022679"/>
    </source>
</evidence>
<sequence length="576" mass="64308">MLNQPPSAWPFLPQGGEMGALTRAFDWARSPVGPPEQWPQSLRTTVSMILASRFPTFLWWGPELIQFYNDAYRPSLGGEGGKHPAALGRPGVQTWPETWPIIKPLIDQVLRGEESTWSEDQLIPMERNGHLEDVYWTFSYSPVRDDQDQIAGVLVICQETTQQVVRQRELTLSEQWFRHVFEQAPVGVALFSGPHYVITLANQRVLAYWDRPSDQVVDKPLFEALPETRGQGLESLLQGVYQTGNRFVAKEMPITLTRQGQSALTYTDFVCEPVRDREQAITGILVVCTEVTEQVQQRHVIATANEELAIFNEELMASYEAMAAANGQLREVNGQLNRSNESLQQFAYVASHDLQEPLRKIQAFGALLQDQYSSQLGEAADYVQRMQVAAARLSRLTHDLLSFSRISTQQDSQELTPLNKVIDLVLTDLELQIGEAQADIEVNLLPSVLGDARQLGQLFQNLLSNALKFRCSATRPLITIRSTRIASTTLPGRVKPVRVAKFYYRIDVTDNGIGFDQDYAERIFQVFQRLHGKSSAYGGTGIGLAICEKVAANHGGAITATSQPGQGATFSVYLPI</sequence>
<dbReference type="PROSITE" id="PS50109">
    <property type="entry name" value="HIS_KIN"/>
    <property type="match status" value="1"/>
</dbReference>
<dbReference type="Proteomes" id="UP000664628">
    <property type="component" value="Unassembled WGS sequence"/>
</dbReference>
<keyword evidence="5" id="KW-0418">Kinase</keyword>
<evidence type="ECO:0000256" key="1">
    <source>
        <dbReference type="ARBA" id="ARBA00000085"/>
    </source>
</evidence>
<organism evidence="7 8">
    <name type="scientific">Fibrella forsythiae</name>
    <dbReference type="NCBI Taxonomy" id="2817061"/>
    <lineage>
        <taxon>Bacteria</taxon>
        <taxon>Pseudomonadati</taxon>
        <taxon>Bacteroidota</taxon>
        <taxon>Cytophagia</taxon>
        <taxon>Cytophagales</taxon>
        <taxon>Spirosomataceae</taxon>
        <taxon>Fibrella</taxon>
    </lineage>
</organism>
<dbReference type="InterPro" id="IPR000014">
    <property type="entry name" value="PAS"/>
</dbReference>
<dbReference type="InterPro" id="IPR003661">
    <property type="entry name" value="HisK_dim/P_dom"/>
</dbReference>
<evidence type="ECO:0000256" key="2">
    <source>
        <dbReference type="ARBA" id="ARBA00012438"/>
    </source>
</evidence>
<dbReference type="RefSeq" id="WP_207332893.1">
    <property type="nucleotide sequence ID" value="NZ_JAFMYW010000016.1"/>
</dbReference>